<dbReference type="PROSITE" id="PS51900">
    <property type="entry name" value="CB"/>
    <property type="match status" value="1"/>
</dbReference>
<evidence type="ECO:0000256" key="5">
    <source>
        <dbReference type="PROSITE-ProRule" id="PRU01248"/>
    </source>
</evidence>
<keyword evidence="4" id="KW-0233">DNA recombination</keyword>
<keyword evidence="3 5" id="KW-0238">DNA-binding</keyword>
<comment type="similarity">
    <text evidence="1">Belongs to the 'phage' integrase family.</text>
</comment>
<dbReference type="InterPro" id="IPR010998">
    <property type="entry name" value="Integrase_recombinase_N"/>
</dbReference>
<feature type="domain" description="Core-binding (CB)" evidence="7">
    <location>
        <begin position="166"/>
        <end position="249"/>
    </location>
</feature>
<dbReference type="InterPro" id="IPR013762">
    <property type="entry name" value="Integrase-like_cat_sf"/>
</dbReference>
<dbReference type="InterPro" id="IPR004107">
    <property type="entry name" value="Integrase_SAM-like_N"/>
</dbReference>
<evidence type="ECO:0000256" key="4">
    <source>
        <dbReference type="ARBA" id="ARBA00023172"/>
    </source>
</evidence>
<dbReference type="PANTHER" id="PTHR30629:SF2">
    <property type="entry name" value="PROPHAGE INTEGRASE INTS-RELATED"/>
    <property type="match status" value="1"/>
</dbReference>
<dbReference type="EMBL" id="BPQP01000004">
    <property type="protein sequence ID" value="GJD93084.1"/>
    <property type="molecule type" value="Genomic_DNA"/>
</dbReference>
<dbReference type="Pfam" id="PF02899">
    <property type="entry name" value="Phage_int_SAM_1"/>
    <property type="match status" value="1"/>
</dbReference>
<dbReference type="Gene3D" id="1.10.150.130">
    <property type="match status" value="1"/>
</dbReference>
<evidence type="ECO:0000256" key="2">
    <source>
        <dbReference type="ARBA" id="ARBA00022908"/>
    </source>
</evidence>
<comment type="caution">
    <text evidence="8">The sequence shown here is derived from an EMBL/GenBank/DDBJ whole genome shotgun (WGS) entry which is preliminary data.</text>
</comment>
<gene>
    <name evidence="8" type="primary">xerC_2</name>
    <name evidence="8" type="ORF">OCOJLMKI_0271</name>
</gene>
<dbReference type="Proteomes" id="UP001055125">
    <property type="component" value="Unassembled WGS sequence"/>
</dbReference>
<dbReference type="SUPFAM" id="SSF56349">
    <property type="entry name" value="DNA breaking-rejoining enzymes"/>
    <property type="match status" value="1"/>
</dbReference>
<reference evidence="8" key="1">
    <citation type="journal article" date="2021" name="Front. Microbiol.">
        <title>Comprehensive Comparative Genomics and Phenotyping of Methylobacterium Species.</title>
        <authorList>
            <person name="Alessa O."/>
            <person name="Ogura Y."/>
            <person name="Fujitani Y."/>
            <person name="Takami H."/>
            <person name="Hayashi T."/>
            <person name="Sahin N."/>
            <person name="Tani A."/>
        </authorList>
    </citation>
    <scope>NUCLEOTIDE SEQUENCE</scope>
    <source>
        <strain evidence="8">DSM 19015</strain>
    </source>
</reference>
<dbReference type="PANTHER" id="PTHR30629">
    <property type="entry name" value="PROPHAGE INTEGRASE"/>
    <property type="match status" value="1"/>
</dbReference>
<evidence type="ECO:0000256" key="3">
    <source>
        <dbReference type="ARBA" id="ARBA00023125"/>
    </source>
</evidence>
<protein>
    <submittedName>
        <fullName evidence="8">Tyrosine recombinase XerC</fullName>
    </submittedName>
</protein>
<evidence type="ECO:0000259" key="7">
    <source>
        <dbReference type="PROSITE" id="PS51900"/>
    </source>
</evidence>
<dbReference type="InterPro" id="IPR044068">
    <property type="entry name" value="CB"/>
</dbReference>
<proteinExistence type="inferred from homology"/>
<organism evidence="8 9">
    <name type="scientific">Methylobacterium iners</name>
    <dbReference type="NCBI Taxonomy" id="418707"/>
    <lineage>
        <taxon>Bacteria</taxon>
        <taxon>Pseudomonadati</taxon>
        <taxon>Pseudomonadota</taxon>
        <taxon>Alphaproteobacteria</taxon>
        <taxon>Hyphomicrobiales</taxon>
        <taxon>Methylobacteriaceae</taxon>
        <taxon>Methylobacterium</taxon>
    </lineage>
</organism>
<evidence type="ECO:0000259" key="6">
    <source>
        <dbReference type="PROSITE" id="PS51898"/>
    </source>
</evidence>
<dbReference type="Gene3D" id="1.10.443.10">
    <property type="entry name" value="Intergrase catalytic core"/>
    <property type="match status" value="1"/>
</dbReference>
<feature type="domain" description="Tyr recombinase" evidence="6">
    <location>
        <begin position="276"/>
        <end position="468"/>
    </location>
</feature>
<dbReference type="PROSITE" id="PS51898">
    <property type="entry name" value="TYR_RECOMBINASE"/>
    <property type="match status" value="1"/>
</dbReference>
<accession>A0ABQ4RQR1</accession>
<reference evidence="8" key="2">
    <citation type="submission" date="2021-08" db="EMBL/GenBank/DDBJ databases">
        <authorList>
            <person name="Tani A."/>
            <person name="Ola A."/>
            <person name="Ogura Y."/>
            <person name="Katsura K."/>
            <person name="Hayashi T."/>
        </authorList>
    </citation>
    <scope>NUCLEOTIDE SEQUENCE</scope>
    <source>
        <strain evidence="8">DSM 19015</strain>
    </source>
</reference>
<sequence>MVQASLRTKEVTEARTRHAVADGALKRLWDAERNGPMTLNKRQITALCGLLYKDFIDGLSDEPGTAEIWEEVENIHASYRARGKTEKWIGPSVDAVLTREGLVVDETSWKRLAEAAFDTLDRAAGTLKRNARGDYSPDPVASTFPTWTRPSISNGDNDAPRADSILSVDDLFERWAAYNADKKAANTIKRYRGSFRSLIRFAEDRDVRSLTGDDIYAWALHREKVEGITAKAVNKNDLVAVSSVFSWAMSRQGGTLLTANPVSGSRLDEPKEKGKKREKHFREKEIGAILSAASSVKPNDTNPTLYFAYRWCPWLAAYSGARIAELTHLEKRDIRVEDGVTLMDLRVTKTDAPRLIPIHEHLIEQGFLAFVEASGPGPLFFDPERHDKKTATPPAEQRGQKVAKWVREVAKLDPNVDPNHGWRHTWKTKALDVGIEERIRDAITGHRVRSVGRSYEAPTLKMKAKAMKRFPRYKLDLTA</sequence>
<dbReference type="InterPro" id="IPR050808">
    <property type="entry name" value="Phage_Integrase"/>
</dbReference>
<name>A0ABQ4RQR1_9HYPH</name>
<evidence type="ECO:0000256" key="1">
    <source>
        <dbReference type="ARBA" id="ARBA00008857"/>
    </source>
</evidence>
<evidence type="ECO:0000313" key="9">
    <source>
        <dbReference type="Proteomes" id="UP001055125"/>
    </source>
</evidence>
<keyword evidence="9" id="KW-1185">Reference proteome</keyword>
<evidence type="ECO:0000313" key="8">
    <source>
        <dbReference type="EMBL" id="GJD93084.1"/>
    </source>
</evidence>
<dbReference type="InterPro" id="IPR011010">
    <property type="entry name" value="DNA_brk_join_enz"/>
</dbReference>
<keyword evidence="2" id="KW-0229">DNA integration</keyword>
<dbReference type="InterPro" id="IPR002104">
    <property type="entry name" value="Integrase_catalytic"/>
</dbReference>